<sequence>MRYIVTFKDDHVAYFKKHDNPNQPNLVACTPDWKPTHISGWTEQVLTQSKTVKHLRKVSNDEVQP</sequence>
<dbReference type="EMBL" id="KF669658">
    <property type="protein sequence ID" value="AGY48074.1"/>
    <property type="molecule type" value="Genomic_DNA"/>
</dbReference>
<dbReference type="Proteomes" id="UP000017656">
    <property type="component" value="Segment"/>
</dbReference>
<reference evidence="1 2" key="1">
    <citation type="journal article" date="2013" name="Genome Announc.">
        <title>Complete Genome of Acinetobacter baumannii N4-Like Podophage Presley.</title>
        <authorList>
            <person name="Farmer N.G."/>
            <person name="Wood T.L."/>
            <person name="Chamakura K.R."/>
            <person name="Kuty Everett G.F."/>
        </authorList>
    </citation>
    <scope>NUCLEOTIDE SEQUENCE [LARGE SCALE GENOMIC DNA]</scope>
</reference>
<protein>
    <submittedName>
        <fullName evidence="1">Uncharacterized protein</fullName>
    </submittedName>
</protein>
<evidence type="ECO:0000313" key="1">
    <source>
        <dbReference type="EMBL" id="AGY48074.1"/>
    </source>
</evidence>
<dbReference type="RefSeq" id="YP_009007575.1">
    <property type="nucleotide sequence ID" value="NC_023581.1"/>
</dbReference>
<keyword evidence="2" id="KW-1185">Reference proteome</keyword>
<accession>U5PVZ0</accession>
<name>U5PVZ0_9CAUD</name>
<dbReference type="GeneID" id="18504145"/>
<evidence type="ECO:0000313" key="2">
    <source>
        <dbReference type="Proteomes" id="UP000017656"/>
    </source>
</evidence>
<gene>
    <name evidence="1" type="ORF">Presley_7</name>
</gene>
<organism evidence="1 2">
    <name type="scientific">Acinetobacter phage Presley</name>
    <dbReference type="NCBI Taxonomy" id="1406780"/>
    <lineage>
        <taxon>Viruses</taxon>
        <taxon>Duplodnaviria</taxon>
        <taxon>Heunggongvirae</taxon>
        <taxon>Uroviricota</taxon>
        <taxon>Caudoviricetes</taxon>
        <taxon>Schitoviridae</taxon>
        <taxon>Presleyvirus</taxon>
        <taxon>Presleyvirus presley</taxon>
    </lineage>
</organism>
<proteinExistence type="predicted"/>
<dbReference type="KEGG" id="vg:18504145"/>